<reference evidence="1 2" key="1">
    <citation type="journal article" date="2019" name="Sci. Rep.">
        <title>Orb-weaving spider Araneus ventricosus genome elucidates the spidroin gene catalogue.</title>
        <authorList>
            <person name="Kono N."/>
            <person name="Nakamura H."/>
            <person name="Ohtoshi R."/>
            <person name="Moran D.A.P."/>
            <person name="Shinohara A."/>
            <person name="Yoshida Y."/>
            <person name="Fujiwara M."/>
            <person name="Mori M."/>
            <person name="Tomita M."/>
            <person name="Arakawa K."/>
        </authorList>
    </citation>
    <scope>NUCLEOTIDE SEQUENCE [LARGE SCALE GENOMIC DNA]</scope>
</reference>
<organism evidence="1 2">
    <name type="scientific">Araneus ventricosus</name>
    <name type="common">Orbweaver spider</name>
    <name type="synonym">Epeira ventricosa</name>
    <dbReference type="NCBI Taxonomy" id="182803"/>
    <lineage>
        <taxon>Eukaryota</taxon>
        <taxon>Metazoa</taxon>
        <taxon>Ecdysozoa</taxon>
        <taxon>Arthropoda</taxon>
        <taxon>Chelicerata</taxon>
        <taxon>Arachnida</taxon>
        <taxon>Araneae</taxon>
        <taxon>Araneomorphae</taxon>
        <taxon>Entelegynae</taxon>
        <taxon>Araneoidea</taxon>
        <taxon>Araneidae</taxon>
        <taxon>Araneus</taxon>
    </lineage>
</organism>
<dbReference type="EMBL" id="BGPR01163034">
    <property type="protein sequence ID" value="GBM02973.1"/>
    <property type="molecule type" value="Genomic_DNA"/>
</dbReference>
<keyword evidence="2" id="KW-1185">Reference proteome</keyword>
<gene>
    <name evidence="1" type="ORF">AVEN_163555_1</name>
</gene>
<dbReference type="Proteomes" id="UP000499080">
    <property type="component" value="Unassembled WGS sequence"/>
</dbReference>
<dbReference type="AlphaFoldDB" id="A0A4Y2CF37"/>
<accession>A0A4Y2CF37</accession>
<evidence type="ECO:0000313" key="2">
    <source>
        <dbReference type="Proteomes" id="UP000499080"/>
    </source>
</evidence>
<name>A0A4Y2CF37_ARAVE</name>
<comment type="caution">
    <text evidence="1">The sequence shown here is derived from an EMBL/GenBank/DDBJ whole genome shotgun (WGS) entry which is preliminary data.</text>
</comment>
<sequence length="146" mass="16262">MNHVIVLKGYSITPVIHFSSNLKRARREGVGPWQIQGRSESGKLTLPRSVSPAPFRMARCHRPPTDGIIYNGRNNGLEHANRPLLQFGHPKGRRPIQERWGERLCEGRGSALGLNWITLSVSAKALLLGMRAIGSGETFKEPMVMQ</sequence>
<evidence type="ECO:0000313" key="1">
    <source>
        <dbReference type="EMBL" id="GBM02973.1"/>
    </source>
</evidence>
<proteinExistence type="predicted"/>
<protein>
    <submittedName>
        <fullName evidence="1">Uncharacterized protein</fullName>
    </submittedName>
</protein>